<evidence type="ECO:0000313" key="1">
    <source>
        <dbReference type="EMBL" id="PTQ95598.1"/>
    </source>
</evidence>
<protein>
    <submittedName>
        <fullName evidence="1">Uncharacterized protein</fullName>
    </submittedName>
</protein>
<dbReference type="OrthoDB" id="1454315at2"/>
<name>A0A2T5J806_9SPHI</name>
<keyword evidence="2" id="KW-1185">Reference proteome</keyword>
<organism evidence="1 2">
    <name type="scientific">Mucilaginibacter yixingensis</name>
    <dbReference type="NCBI Taxonomy" id="1295612"/>
    <lineage>
        <taxon>Bacteria</taxon>
        <taxon>Pseudomonadati</taxon>
        <taxon>Bacteroidota</taxon>
        <taxon>Sphingobacteriia</taxon>
        <taxon>Sphingobacteriales</taxon>
        <taxon>Sphingobacteriaceae</taxon>
        <taxon>Mucilaginibacter</taxon>
    </lineage>
</organism>
<sequence length="119" mass="13821">MSFFKNLFASQADSDLKNVIAIINDNFELIVQGHTDERFNILWLGDYQADPKNLVFWICVQTDTERDFLKTDAGLNSKLRGLFEKYDYPAEARDAVLINFESQQTVDRESGGDWHQRLK</sequence>
<reference evidence="1 2" key="1">
    <citation type="submission" date="2018-04" db="EMBL/GenBank/DDBJ databases">
        <title>Genomic Encyclopedia of Archaeal and Bacterial Type Strains, Phase II (KMG-II): from individual species to whole genera.</title>
        <authorList>
            <person name="Goeker M."/>
        </authorList>
    </citation>
    <scope>NUCLEOTIDE SEQUENCE [LARGE SCALE GENOMIC DNA]</scope>
    <source>
        <strain evidence="1 2">DSM 26809</strain>
    </source>
</reference>
<dbReference type="RefSeq" id="WP_107829106.1">
    <property type="nucleotide sequence ID" value="NZ_CP160205.1"/>
</dbReference>
<dbReference type="EMBL" id="QAOQ01000005">
    <property type="protein sequence ID" value="PTQ95598.1"/>
    <property type="molecule type" value="Genomic_DNA"/>
</dbReference>
<evidence type="ECO:0000313" key="2">
    <source>
        <dbReference type="Proteomes" id="UP000244168"/>
    </source>
</evidence>
<gene>
    <name evidence="1" type="ORF">C8P68_105103</name>
</gene>
<accession>A0A2T5J806</accession>
<dbReference type="AlphaFoldDB" id="A0A2T5J806"/>
<proteinExistence type="predicted"/>
<comment type="caution">
    <text evidence="1">The sequence shown here is derived from an EMBL/GenBank/DDBJ whole genome shotgun (WGS) entry which is preliminary data.</text>
</comment>
<dbReference type="Proteomes" id="UP000244168">
    <property type="component" value="Unassembled WGS sequence"/>
</dbReference>